<dbReference type="GO" id="GO:0003677">
    <property type="term" value="F:DNA binding"/>
    <property type="evidence" value="ECO:0007669"/>
    <property type="project" value="InterPro"/>
</dbReference>
<dbReference type="GO" id="GO:0003906">
    <property type="term" value="F:DNA-(apurinic or apyrimidinic site) endonuclease activity"/>
    <property type="evidence" value="ECO:0007669"/>
    <property type="project" value="TreeGrafter"/>
</dbReference>
<keyword evidence="2 7" id="KW-0479">Metal-binding</keyword>
<sequence>MKLGVHVSIAGSIDLSVDRARSLNLNTFQIYTRNPRGWKFSDLKESNILNFKSKIISENISAVVCHMPYLPNLSSPKDDLHNMSIVSLASELERCNKLGIDYVVTHIGSHLGSGLEQGLNRVVKACNTAMSDSANNTMIILENTAGTKNNVGSKFEELKYIFDNIKDKSRIGFCFDTCHAFAAGYDLSSRKSVIDTLDQFNKIIGMKYLKVVHLNDSKGELGNGLDRHQHIGKGHIGEEGFRQLLKNPDIKQLPLILETPIDENIGDSENIEKIRSFEFN</sequence>
<dbReference type="GO" id="GO:0008270">
    <property type="term" value="F:zinc ion binding"/>
    <property type="evidence" value="ECO:0007669"/>
    <property type="project" value="UniProtKB-UniRule"/>
</dbReference>
<comment type="similarity">
    <text evidence="1 7">Belongs to the AP endonuclease 2 family.</text>
</comment>
<evidence type="ECO:0000256" key="5">
    <source>
        <dbReference type="ARBA" id="ARBA00022833"/>
    </source>
</evidence>
<dbReference type="PROSITE" id="PS00730">
    <property type="entry name" value="AP_NUCLEASE_F2_2"/>
    <property type="match status" value="1"/>
</dbReference>
<dbReference type="InterPro" id="IPR018246">
    <property type="entry name" value="AP_endonuc_F2_Zn_BS"/>
</dbReference>
<keyword evidence="3 7" id="KW-0227">DNA damage</keyword>
<feature type="binding site" evidence="7">
    <location>
        <position position="213"/>
    </location>
    <ligand>
        <name>Zn(2+)</name>
        <dbReference type="ChEBI" id="CHEBI:29105"/>
        <label>2</label>
    </ligand>
</feature>
<accession>B3V640</accession>
<organism evidence="9">
    <name type="scientific">uncultured marine crenarchaeote KM3-153-F8</name>
    <dbReference type="NCBI Taxonomy" id="526665"/>
    <lineage>
        <taxon>Archaea</taxon>
        <taxon>Nitrososphaerota</taxon>
        <taxon>Nitrososphaeria</taxon>
        <taxon>Nitrosopumilales</taxon>
        <taxon>environmental samples</taxon>
    </lineage>
</organism>
<keyword evidence="5 7" id="KW-0862">Zinc</keyword>
<gene>
    <name evidence="7" type="primary">nfo</name>
</gene>
<protein>
    <recommendedName>
        <fullName evidence="7">Probable endonuclease 4</fullName>
        <ecNumber evidence="7">3.1.21.2</ecNumber>
    </recommendedName>
    <alternativeName>
        <fullName evidence="7">Endodeoxyribonuclease IV</fullName>
    </alternativeName>
    <alternativeName>
        <fullName evidence="7">Endonuclease IV</fullName>
    </alternativeName>
</protein>
<keyword evidence="4 7" id="KW-0378">Hydrolase</keyword>
<reference evidence="9" key="1">
    <citation type="journal article" date="2008" name="ISME J.">
        <title>Hindsight in the relative abundance, metabolic potential and genome dynamics of uncultivated marine archaea from comparative metagenomic analyses of bathypelagic plankton of different oceanic regions.</title>
        <authorList>
            <person name="Martin-Cuadrado A.B."/>
            <person name="Rodriguez-Valera F."/>
            <person name="Moreira D."/>
            <person name="Alba J.C."/>
            <person name="Ivars-Martinez E."/>
            <person name="Henn M.R."/>
            <person name="Talla E."/>
            <person name="Lopez-Garcia P."/>
        </authorList>
    </citation>
    <scope>NUCLEOTIDE SEQUENCE</scope>
</reference>
<name>B3V640_9ARCH</name>
<comment type="cofactor">
    <cofactor evidence="7">
        <name>Zn(2+)</name>
        <dbReference type="ChEBI" id="CHEBI:29105"/>
    </cofactor>
    <text evidence="7">Binds 3 Zn(2+) ions.</text>
</comment>
<evidence type="ECO:0000256" key="1">
    <source>
        <dbReference type="ARBA" id="ARBA00005340"/>
    </source>
</evidence>
<feature type="binding site" evidence="7">
    <location>
        <position position="258"/>
    </location>
    <ligand>
        <name>Zn(2+)</name>
        <dbReference type="ChEBI" id="CHEBI:29105"/>
        <label>2</label>
    </ligand>
</feature>
<dbReference type="GO" id="GO:0008833">
    <property type="term" value="F:deoxyribonuclease IV (phage-T4-induced) activity"/>
    <property type="evidence" value="ECO:0007669"/>
    <property type="project" value="UniProtKB-UniRule"/>
</dbReference>
<dbReference type="Gene3D" id="3.20.20.150">
    <property type="entry name" value="Divalent-metal-dependent TIM barrel enzymes"/>
    <property type="match status" value="1"/>
</dbReference>
<keyword evidence="6 7" id="KW-0234">DNA repair</keyword>
<evidence type="ECO:0000313" key="9">
    <source>
        <dbReference type="EMBL" id="ACF09764.1"/>
    </source>
</evidence>
<feature type="binding site" evidence="7">
    <location>
        <position position="179"/>
    </location>
    <ligand>
        <name>Zn(2+)</name>
        <dbReference type="ChEBI" id="CHEBI:29105"/>
        <label>3</label>
    </ligand>
</feature>
<dbReference type="PROSITE" id="PS00731">
    <property type="entry name" value="AP_NUCLEASE_F2_3"/>
    <property type="match status" value="1"/>
</dbReference>
<dbReference type="PANTHER" id="PTHR21445:SF0">
    <property type="entry name" value="APURINIC-APYRIMIDINIC ENDONUCLEASE"/>
    <property type="match status" value="1"/>
</dbReference>
<dbReference type="InterPro" id="IPR001719">
    <property type="entry name" value="AP_endonuc_2"/>
</dbReference>
<feature type="binding site" evidence="7">
    <location>
        <position position="106"/>
    </location>
    <ligand>
        <name>Zn(2+)</name>
        <dbReference type="ChEBI" id="CHEBI:29105"/>
        <label>1</label>
    </ligand>
</feature>
<evidence type="ECO:0000256" key="4">
    <source>
        <dbReference type="ARBA" id="ARBA00022801"/>
    </source>
</evidence>
<evidence type="ECO:0000256" key="6">
    <source>
        <dbReference type="ARBA" id="ARBA00023204"/>
    </source>
</evidence>
<dbReference type="SMART" id="SM00518">
    <property type="entry name" value="AP2Ec"/>
    <property type="match status" value="1"/>
</dbReference>
<proteinExistence type="inferred from homology"/>
<dbReference type="PANTHER" id="PTHR21445">
    <property type="entry name" value="ENDONUCLEASE IV ENDODEOXYRIBONUCLEASE IV"/>
    <property type="match status" value="1"/>
</dbReference>
<evidence type="ECO:0000256" key="2">
    <source>
        <dbReference type="ARBA" id="ARBA00022723"/>
    </source>
</evidence>
<dbReference type="InterPro" id="IPR013022">
    <property type="entry name" value="Xyl_isomerase-like_TIM-brl"/>
</dbReference>
<comment type="catalytic activity">
    <reaction evidence="7">
        <text>Endonucleolytic cleavage to 5'-phosphooligonucleotide end-products.</text>
        <dbReference type="EC" id="3.1.21.2"/>
    </reaction>
</comment>
<dbReference type="PROSITE" id="PS51432">
    <property type="entry name" value="AP_NUCLEASE_F2_4"/>
    <property type="match status" value="1"/>
</dbReference>
<dbReference type="EMBL" id="EU686631">
    <property type="protein sequence ID" value="ACF09764.1"/>
    <property type="molecule type" value="Genomic_DNA"/>
</dbReference>
<dbReference type="GO" id="GO:0008081">
    <property type="term" value="F:phosphoric diester hydrolase activity"/>
    <property type="evidence" value="ECO:0007669"/>
    <property type="project" value="TreeGrafter"/>
</dbReference>
<feature type="domain" description="Xylose isomerase-like TIM barrel" evidence="8">
    <location>
        <begin position="17"/>
        <end position="266"/>
    </location>
</feature>
<feature type="binding site" evidence="7">
    <location>
        <position position="226"/>
    </location>
    <ligand>
        <name>Zn(2+)</name>
        <dbReference type="ChEBI" id="CHEBI:29105"/>
        <label>3</label>
    </ligand>
</feature>
<dbReference type="CDD" id="cd00019">
    <property type="entry name" value="AP2Ec"/>
    <property type="match status" value="1"/>
</dbReference>
<keyword evidence="7" id="KW-0540">Nuclease</keyword>
<keyword evidence="7 9" id="KW-0255">Endonuclease</keyword>
<dbReference type="NCBIfam" id="TIGR00587">
    <property type="entry name" value="nfo"/>
    <property type="match status" value="1"/>
</dbReference>
<feature type="binding site" evidence="7">
    <location>
        <position position="176"/>
    </location>
    <ligand>
        <name>Zn(2+)</name>
        <dbReference type="ChEBI" id="CHEBI:29105"/>
        <label>2</label>
    </ligand>
</feature>
<reference evidence="9" key="2">
    <citation type="submission" date="2008-08" db="EMBL/GenBank/DDBJ databases">
        <authorList>
            <person name="Martin-Cuadrado A.-B."/>
            <person name="Rodriguez-Valera F."/>
            <person name="Moreira D."/>
            <person name="Alba J.-C."/>
            <person name="Ivars-Martinez E."/>
            <person name="Henn M.R."/>
            <person name="Talla E."/>
            <person name="Lopez-Garcia P."/>
        </authorList>
    </citation>
    <scope>NUCLEOTIDE SEQUENCE</scope>
</reference>
<dbReference type="GO" id="GO:0006284">
    <property type="term" value="P:base-excision repair"/>
    <property type="evidence" value="ECO:0007669"/>
    <property type="project" value="TreeGrafter"/>
</dbReference>
<dbReference type="FunFam" id="3.20.20.150:FF:000001">
    <property type="entry name" value="Probable endonuclease 4"/>
    <property type="match status" value="1"/>
</dbReference>
<dbReference type="EC" id="3.1.21.2" evidence="7"/>
<evidence type="ECO:0000256" key="7">
    <source>
        <dbReference type="HAMAP-Rule" id="MF_00152"/>
    </source>
</evidence>
<evidence type="ECO:0000256" key="3">
    <source>
        <dbReference type="ARBA" id="ARBA00022763"/>
    </source>
</evidence>
<dbReference type="InterPro" id="IPR036237">
    <property type="entry name" value="Xyl_isomerase-like_sf"/>
</dbReference>
<dbReference type="AlphaFoldDB" id="B3V640"/>
<feature type="binding site" evidence="7">
    <location>
        <position position="142"/>
    </location>
    <ligand>
        <name>Zn(2+)</name>
        <dbReference type="ChEBI" id="CHEBI:29105"/>
        <label>1</label>
    </ligand>
</feature>
<comment type="function">
    <text evidence="7">Endonuclease IV plays a role in DNA repair. It cleaves phosphodiester bonds at apurinic or apyrimidinic (AP) sites, generating a 3'-hydroxyl group and a 5'-terminal sugar phosphate.</text>
</comment>
<dbReference type="SUPFAM" id="SSF51658">
    <property type="entry name" value="Xylose isomerase-like"/>
    <property type="match status" value="1"/>
</dbReference>
<feature type="binding site" evidence="7">
    <location>
        <position position="228"/>
    </location>
    <ligand>
        <name>Zn(2+)</name>
        <dbReference type="ChEBI" id="CHEBI:29105"/>
        <label>3</label>
    </ligand>
</feature>
<feature type="binding site" evidence="7">
    <location>
        <position position="66"/>
    </location>
    <ligand>
        <name>Zn(2+)</name>
        <dbReference type="ChEBI" id="CHEBI:29105"/>
        <label>1</label>
    </ligand>
</feature>
<evidence type="ECO:0000259" key="8">
    <source>
        <dbReference type="Pfam" id="PF01261"/>
    </source>
</evidence>
<feature type="binding site" evidence="7">
    <location>
        <position position="142"/>
    </location>
    <ligand>
        <name>Zn(2+)</name>
        <dbReference type="ChEBI" id="CHEBI:29105"/>
        <label>2</label>
    </ligand>
</feature>
<dbReference type="HAMAP" id="MF_00152">
    <property type="entry name" value="Nfo"/>
    <property type="match status" value="1"/>
</dbReference>
<dbReference type="Pfam" id="PF01261">
    <property type="entry name" value="AP_endonuc_2"/>
    <property type="match status" value="1"/>
</dbReference>